<proteinExistence type="predicted"/>
<protein>
    <submittedName>
        <fullName evidence="1">Uncharacterized protein</fullName>
    </submittedName>
</protein>
<accession>A0A0E9P9W1</accession>
<reference evidence="1" key="2">
    <citation type="journal article" date="2015" name="Fish Shellfish Immunol.">
        <title>Early steps in the European eel (Anguilla anguilla)-Vibrio vulnificus interaction in the gills: Role of the RtxA13 toxin.</title>
        <authorList>
            <person name="Callol A."/>
            <person name="Pajuelo D."/>
            <person name="Ebbesson L."/>
            <person name="Teles M."/>
            <person name="MacKenzie S."/>
            <person name="Amaro C."/>
        </authorList>
    </citation>
    <scope>NUCLEOTIDE SEQUENCE</scope>
</reference>
<organism evidence="1">
    <name type="scientific">Anguilla anguilla</name>
    <name type="common">European freshwater eel</name>
    <name type="synonym">Muraena anguilla</name>
    <dbReference type="NCBI Taxonomy" id="7936"/>
    <lineage>
        <taxon>Eukaryota</taxon>
        <taxon>Metazoa</taxon>
        <taxon>Chordata</taxon>
        <taxon>Craniata</taxon>
        <taxon>Vertebrata</taxon>
        <taxon>Euteleostomi</taxon>
        <taxon>Actinopterygii</taxon>
        <taxon>Neopterygii</taxon>
        <taxon>Teleostei</taxon>
        <taxon>Anguilliformes</taxon>
        <taxon>Anguillidae</taxon>
        <taxon>Anguilla</taxon>
    </lineage>
</organism>
<dbReference type="EMBL" id="GBXM01107737">
    <property type="protein sequence ID" value="JAH00840.1"/>
    <property type="molecule type" value="Transcribed_RNA"/>
</dbReference>
<evidence type="ECO:0000313" key="1">
    <source>
        <dbReference type="EMBL" id="JAH00840.1"/>
    </source>
</evidence>
<dbReference type="AlphaFoldDB" id="A0A0E9P9W1"/>
<sequence>MEHVSDDSAVDESHRFQLSIGHLHPLKSLYDAEYCVAKI</sequence>
<reference evidence="1" key="1">
    <citation type="submission" date="2014-11" db="EMBL/GenBank/DDBJ databases">
        <authorList>
            <person name="Amaro Gonzalez C."/>
        </authorList>
    </citation>
    <scope>NUCLEOTIDE SEQUENCE</scope>
</reference>
<name>A0A0E9P9W1_ANGAN</name>